<dbReference type="SUPFAM" id="SSF57667">
    <property type="entry name" value="beta-beta-alpha zinc fingers"/>
    <property type="match status" value="1"/>
</dbReference>
<feature type="region of interest" description="Disordered" evidence="13">
    <location>
        <begin position="809"/>
        <end position="850"/>
    </location>
</feature>
<evidence type="ECO:0000256" key="2">
    <source>
        <dbReference type="ARBA" id="ARBA00022737"/>
    </source>
</evidence>
<evidence type="ECO:0000256" key="6">
    <source>
        <dbReference type="ARBA" id="ARBA00022964"/>
    </source>
</evidence>
<dbReference type="GO" id="GO:0040029">
    <property type="term" value="P:epigenetic regulation of gene expression"/>
    <property type="evidence" value="ECO:0007669"/>
    <property type="project" value="UniProtKB-ARBA"/>
</dbReference>
<keyword evidence="3 12" id="KW-0863">Zinc-finger</keyword>
<dbReference type="PROSITE" id="PS00028">
    <property type="entry name" value="ZINC_FINGER_C2H2_1"/>
    <property type="match status" value="3"/>
</dbReference>
<name>A0AAX6I714_IRIPA</name>
<feature type="domain" description="C2H2-type" evidence="14">
    <location>
        <begin position="943"/>
        <end position="972"/>
    </location>
</feature>
<feature type="compositionally biased region" description="Basic residues" evidence="13">
    <location>
        <begin position="829"/>
        <end position="843"/>
    </location>
</feature>
<dbReference type="EMBL" id="JANAVB010004077">
    <property type="protein sequence ID" value="KAJ6849012.1"/>
    <property type="molecule type" value="Genomic_DNA"/>
</dbReference>
<evidence type="ECO:0000256" key="10">
    <source>
        <dbReference type="ARBA" id="ARBA00023163"/>
    </source>
</evidence>
<dbReference type="SUPFAM" id="SSF51197">
    <property type="entry name" value="Clavaminate synthase-like"/>
    <property type="match status" value="1"/>
</dbReference>
<gene>
    <name evidence="16" type="ORF">M6B38_271660</name>
</gene>
<keyword evidence="4" id="KW-0862">Zinc</keyword>
<comment type="caution">
    <text evidence="16">The sequence shown here is derived from an EMBL/GenBank/DDBJ whole genome shotgun (WGS) entry which is preliminary data.</text>
</comment>
<keyword evidence="7" id="KW-0560">Oxidoreductase</keyword>
<accession>A0AAX6I714</accession>
<keyword evidence="10" id="KW-0804">Transcription</keyword>
<evidence type="ECO:0000259" key="14">
    <source>
        <dbReference type="PROSITE" id="PS50157"/>
    </source>
</evidence>
<feature type="compositionally biased region" description="Basic and acidic residues" evidence="13">
    <location>
        <begin position="725"/>
        <end position="734"/>
    </location>
</feature>
<evidence type="ECO:0000256" key="8">
    <source>
        <dbReference type="ARBA" id="ARBA00023004"/>
    </source>
</evidence>
<evidence type="ECO:0000256" key="11">
    <source>
        <dbReference type="ARBA" id="ARBA00023242"/>
    </source>
</evidence>
<dbReference type="PROSITE" id="PS50157">
    <property type="entry name" value="ZINC_FINGER_C2H2_2"/>
    <property type="match status" value="3"/>
</dbReference>
<evidence type="ECO:0000256" key="7">
    <source>
        <dbReference type="ARBA" id="ARBA00023002"/>
    </source>
</evidence>
<dbReference type="GO" id="GO:0008270">
    <property type="term" value="F:zinc ion binding"/>
    <property type="evidence" value="ECO:0007669"/>
    <property type="project" value="UniProtKB-KW"/>
</dbReference>
<evidence type="ECO:0000256" key="4">
    <source>
        <dbReference type="ARBA" id="ARBA00022833"/>
    </source>
</evidence>
<keyword evidence="1" id="KW-0479">Metal-binding</keyword>
<dbReference type="Gene3D" id="3.30.160.60">
    <property type="entry name" value="Classic Zinc Finger"/>
    <property type="match status" value="1"/>
</dbReference>
<dbReference type="PROSITE" id="PS51184">
    <property type="entry name" value="JMJC"/>
    <property type="match status" value="1"/>
</dbReference>
<keyword evidence="9" id="KW-0805">Transcription regulation</keyword>
<evidence type="ECO:0000259" key="15">
    <source>
        <dbReference type="PROSITE" id="PS51184"/>
    </source>
</evidence>
<dbReference type="PANTHER" id="PTHR10694">
    <property type="entry name" value="LYSINE-SPECIFIC DEMETHYLASE"/>
    <property type="match status" value="1"/>
</dbReference>
<keyword evidence="2" id="KW-0677">Repeat</keyword>
<dbReference type="SMART" id="SM00355">
    <property type="entry name" value="ZnF_C2H2"/>
    <property type="match status" value="4"/>
</dbReference>
<dbReference type="Proteomes" id="UP001140949">
    <property type="component" value="Unassembled WGS sequence"/>
</dbReference>
<dbReference type="AlphaFoldDB" id="A0AAX6I714"/>
<feature type="domain" description="C2H2-type" evidence="14">
    <location>
        <begin position="913"/>
        <end position="942"/>
    </location>
</feature>
<keyword evidence="8" id="KW-0408">Iron</keyword>
<dbReference type="InterPro" id="IPR003347">
    <property type="entry name" value="JmjC_dom"/>
</dbReference>
<dbReference type="PANTHER" id="PTHR10694:SF38">
    <property type="entry name" value="LYSINE-SPECIFIC DEMETHYLASE REF6"/>
    <property type="match status" value="1"/>
</dbReference>
<dbReference type="Pfam" id="PF02373">
    <property type="entry name" value="JmjC"/>
    <property type="match status" value="1"/>
</dbReference>
<keyword evidence="5" id="KW-0156">Chromatin regulator</keyword>
<dbReference type="Gene3D" id="2.60.120.650">
    <property type="entry name" value="Cupin"/>
    <property type="match status" value="1"/>
</dbReference>
<evidence type="ECO:0000256" key="1">
    <source>
        <dbReference type="ARBA" id="ARBA00022723"/>
    </source>
</evidence>
<feature type="domain" description="JmjC" evidence="15">
    <location>
        <begin position="1"/>
        <end position="64"/>
    </location>
</feature>
<dbReference type="InterPro" id="IPR013087">
    <property type="entry name" value="Znf_C2H2_type"/>
</dbReference>
<keyword evidence="17" id="KW-1185">Reference proteome</keyword>
<sequence length="974" mass="107882">MSPEVLVSAGIPCCRLVQNAGEFVVTFPGAYHSGFSHGFNCGEAANIATPEWLKVAKEAAVRRASTNYPPMVSHFQLLYTLALSLCSRMSMTVGSEPRSSRLKDKMRGEGEAMIKDIFVQNVIETNALLSILHDKGSSCIVLPRNAPDSPLCSNSFGRSHLKIKPRLSLGLCSREEALEASKIFPSNDVMLGRNPGVSHLSAFSSLKGSSLSARQGTKSTSESCNKSGTAAWNFLNSDSQNLENEKEAKVHGDGLLDQGLLSCVTCGILSFTCVAVVHPREAAARYLMSVDYGFLNDQNVCSGEISDVDNETNWKRSTDNLVSGSGQMENHQQDVEVGINDTAPKGISALALLVSAYGDSSDSEAERLPERSITDKNNSNHEGRFSPKHFIGADGLSDENSHHIDELNELKSIAAKDRCNVDMEFSDDNKPENVKCDVLHKVEDNKEMTSSCSIKSTGEPMVIGCREVESCHTTGNVSIHQSEASLGSIAFGSTGHFAQPVVFCSSAAASGNAAKTTQSINVDAFRKISTILVDSPDKDSSRMHVFCLEHAVEVEKLLHPIGGVNIILLCHPDYPKIEAEAKSLAEELGNEYIWKNVDFKEATQEEQETIHVTLKDEESIPTNSDWAVKMGINLYYSANLSKSPLYSKQMPYNAVIYKAFGCSTPNNSPVKPKPNRRKLGRQKKIIVAGKWCGKVWMSNQVHPYLAHRKVAQERELSEKLRYATPEKVETESDNRLVQSKNSQKGVSDARKSGKKRKQNPSVTPFTKKPRCTPQELDDSSINSEVPEITHACGMVLRSCRKLTIKDEDEGPKTAVRRRSPKAEVTKMKSTSKKKEIVKKKAKKEKASPDPVIKSGEAEEYACDIEGCSMNFRTKQDLVLHKKDICPEKGCGKKFFSHKYLVQHRKVHMDDRPLECPWKGCDMRFKWAWARTEHIRVHTGDRPYVCIECGQTFRFVSDFSRHKRKTGHVVKKGRR</sequence>
<dbReference type="InterPro" id="IPR036236">
    <property type="entry name" value="Znf_C2H2_sf"/>
</dbReference>
<evidence type="ECO:0000313" key="16">
    <source>
        <dbReference type="EMBL" id="KAJ6849012.1"/>
    </source>
</evidence>
<evidence type="ECO:0000313" key="17">
    <source>
        <dbReference type="Proteomes" id="UP001140949"/>
    </source>
</evidence>
<evidence type="ECO:0000256" key="13">
    <source>
        <dbReference type="SAM" id="MobiDB-lite"/>
    </source>
</evidence>
<reference evidence="16" key="2">
    <citation type="submission" date="2023-04" db="EMBL/GenBank/DDBJ databases">
        <authorList>
            <person name="Bruccoleri R.E."/>
            <person name="Oakeley E.J."/>
            <person name="Faust A.-M."/>
            <person name="Dessus-Babus S."/>
            <person name="Altorfer M."/>
            <person name="Burckhardt D."/>
            <person name="Oertli M."/>
            <person name="Naumann U."/>
            <person name="Petersen F."/>
            <person name="Wong J."/>
        </authorList>
    </citation>
    <scope>NUCLEOTIDE SEQUENCE</scope>
    <source>
        <strain evidence="16">GSM-AAB239-AS_SAM_17_03QT</strain>
        <tissue evidence="16">Leaf</tissue>
    </source>
</reference>
<feature type="region of interest" description="Disordered" evidence="13">
    <location>
        <begin position="361"/>
        <end position="397"/>
    </location>
</feature>
<dbReference type="GO" id="GO:0034647">
    <property type="term" value="F:histone H3K4me/H3K4me2/H3K4me3 demethylase activity"/>
    <property type="evidence" value="ECO:0007669"/>
    <property type="project" value="TreeGrafter"/>
</dbReference>
<organism evidence="16 17">
    <name type="scientific">Iris pallida</name>
    <name type="common">Sweet iris</name>
    <dbReference type="NCBI Taxonomy" id="29817"/>
    <lineage>
        <taxon>Eukaryota</taxon>
        <taxon>Viridiplantae</taxon>
        <taxon>Streptophyta</taxon>
        <taxon>Embryophyta</taxon>
        <taxon>Tracheophyta</taxon>
        <taxon>Spermatophyta</taxon>
        <taxon>Magnoliopsida</taxon>
        <taxon>Liliopsida</taxon>
        <taxon>Asparagales</taxon>
        <taxon>Iridaceae</taxon>
        <taxon>Iridoideae</taxon>
        <taxon>Irideae</taxon>
        <taxon>Iris</taxon>
    </lineage>
</organism>
<dbReference type="FunFam" id="3.30.160.60:FF:000747">
    <property type="entry name" value="Probable lysine-specific demethylase ELF6"/>
    <property type="match status" value="1"/>
</dbReference>
<feature type="compositionally biased region" description="Basic and acidic residues" evidence="13">
    <location>
        <begin position="364"/>
        <end position="385"/>
    </location>
</feature>
<evidence type="ECO:0000256" key="9">
    <source>
        <dbReference type="ARBA" id="ARBA00023015"/>
    </source>
</evidence>
<evidence type="ECO:0000256" key="3">
    <source>
        <dbReference type="ARBA" id="ARBA00022771"/>
    </source>
</evidence>
<dbReference type="GO" id="GO:0000785">
    <property type="term" value="C:chromatin"/>
    <property type="evidence" value="ECO:0007669"/>
    <property type="project" value="TreeGrafter"/>
</dbReference>
<reference evidence="16" key="1">
    <citation type="journal article" date="2023" name="GigaByte">
        <title>Genome assembly of the bearded iris, Iris pallida Lam.</title>
        <authorList>
            <person name="Bruccoleri R.E."/>
            <person name="Oakeley E.J."/>
            <person name="Faust A.M.E."/>
            <person name="Altorfer M."/>
            <person name="Dessus-Babus S."/>
            <person name="Burckhardt D."/>
            <person name="Oertli M."/>
            <person name="Naumann U."/>
            <person name="Petersen F."/>
            <person name="Wong J."/>
        </authorList>
    </citation>
    <scope>NUCLEOTIDE SEQUENCE</scope>
    <source>
        <strain evidence="16">GSM-AAB239-AS_SAM_17_03QT</strain>
    </source>
</reference>
<feature type="domain" description="C2H2-type" evidence="14">
    <location>
        <begin position="883"/>
        <end position="912"/>
    </location>
</feature>
<keyword evidence="6" id="KW-0223">Dioxygenase</keyword>
<evidence type="ECO:0000256" key="12">
    <source>
        <dbReference type="PROSITE-ProRule" id="PRU00042"/>
    </source>
</evidence>
<keyword evidence="11" id="KW-0539">Nucleus</keyword>
<feature type="compositionally biased region" description="Polar residues" evidence="13">
    <location>
        <begin position="735"/>
        <end position="745"/>
    </location>
</feature>
<proteinExistence type="predicted"/>
<protein>
    <submittedName>
        <fullName evidence="16">Lysine-specific demethylase JMJ705</fullName>
    </submittedName>
</protein>
<feature type="region of interest" description="Disordered" evidence="13">
    <location>
        <begin position="725"/>
        <end position="782"/>
    </location>
</feature>
<dbReference type="GO" id="GO:0005634">
    <property type="term" value="C:nucleus"/>
    <property type="evidence" value="ECO:0007669"/>
    <property type="project" value="TreeGrafter"/>
</dbReference>
<evidence type="ECO:0000256" key="5">
    <source>
        <dbReference type="ARBA" id="ARBA00022853"/>
    </source>
</evidence>